<protein>
    <submittedName>
        <fullName evidence="2">Uncharacterized protein</fullName>
    </submittedName>
</protein>
<dbReference type="PANTHER" id="PTHR34222:SF99">
    <property type="entry name" value="PROTEIN, PUTATIVE-RELATED"/>
    <property type="match status" value="1"/>
</dbReference>
<evidence type="ECO:0000313" key="2">
    <source>
        <dbReference type="EMBL" id="PWA67640.1"/>
    </source>
</evidence>
<organism evidence="2 3">
    <name type="scientific">Artemisia annua</name>
    <name type="common">Sweet wormwood</name>
    <dbReference type="NCBI Taxonomy" id="35608"/>
    <lineage>
        <taxon>Eukaryota</taxon>
        <taxon>Viridiplantae</taxon>
        <taxon>Streptophyta</taxon>
        <taxon>Embryophyta</taxon>
        <taxon>Tracheophyta</taxon>
        <taxon>Spermatophyta</taxon>
        <taxon>Magnoliopsida</taxon>
        <taxon>eudicotyledons</taxon>
        <taxon>Gunneridae</taxon>
        <taxon>Pentapetalae</taxon>
        <taxon>asterids</taxon>
        <taxon>campanulids</taxon>
        <taxon>Asterales</taxon>
        <taxon>Asteraceae</taxon>
        <taxon>Asteroideae</taxon>
        <taxon>Anthemideae</taxon>
        <taxon>Artemisiinae</taxon>
        <taxon>Artemisia</taxon>
    </lineage>
</organism>
<proteinExistence type="predicted"/>
<reference evidence="2 3" key="1">
    <citation type="journal article" date="2018" name="Mol. Plant">
        <title>The genome of Artemisia annua provides insight into the evolution of Asteraceae family and artemisinin biosynthesis.</title>
        <authorList>
            <person name="Shen Q."/>
            <person name="Zhang L."/>
            <person name="Liao Z."/>
            <person name="Wang S."/>
            <person name="Yan T."/>
            <person name="Shi P."/>
            <person name="Liu M."/>
            <person name="Fu X."/>
            <person name="Pan Q."/>
            <person name="Wang Y."/>
            <person name="Lv Z."/>
            <person name="Lu X."/>
            <person name="Zhang F."/>
            <person name="Jiang W."/>
            <person name="Ma Y."/>
            <person name="Chen M."/>
            <person name="Hao X."/>
            <person name="Li L."/>
            <person name="Tang Y."/>
            <person name="Lv G."/>
            <person name="Zhou Y."/>
            <person name="Sun X."/>
            <person name="Brodelius P.E."/>
            <person name="Rose J.K.C."/>
            <person name="Tang K."/>
        </authorList>
    </citation>
    <scope>NUCLEOTIDE SEQUENCE [LARGE SCALE GENOMIC DNA]</scope>
    <source>
        <strain evidence="3">cv. Huhao1</strain>
        <tissue evidence="2">Leaf</tissue>
    </source>
</reference>
<dbReference type="EMBL" id="PKPP01003793">
    <property type="protein sequence ID" value="PWA67640.1"/>
    <property type="molecule type" value="Genomic_DNA"/>
</dbReference>
<dbReference type="Proteomes" id="UP000245207">
    <property type="component" value="Unassembled WGS sequence"/>
</dbReference>
<comment type="caution">
    <text evidence="2">The sequence shown here is derived from an EMBL/GenBank/DDBJ whole genome shotgun (WGS) entry which is preliminary data.</text>
</comment>
<feature type="transmembrane region" description="Helical" evidence="1">
    <location>
        <begin position="71"/>
        <end position="97"/>
    </location>
</feature>
<feature type="transmembrane region" description="Helical" evidence="1">
    <location>
        <begin position="47"/>
        <end position="65"/>
    </location>
</feature>
<evidence type="ECO:0000256" key="1">
    <source>
        <dbReference type="SAM" id="Phobius"/>
    </source>
</evidence>
<keyword evidence="3" id="KW-1185">Reference proteome</keyword>
<feature type="transmembrane region" description="Helical" evidence="1">
    <location>
        <begin position="13"/>
        <end position="35"/>
    </location>
</feature>
<keyword evidence="1" id="KW-0472">Membrane</keyword>
<keyword evidence="1" id="KW-1133">Transmembrane helix</keyword>
<dbReference type="PANTHER" id="PTHR34222">
    <property type="entry name" value="GAG_PRE-INTEGRS DOMAIN-CONTAINING PROTEIN"/>
    <property type="match status" value="1"/>
</dbReference>
<name>A0A2U1N291_ARTAN</name>
<sequence>MCILWTRTQFICIMISLAVNRTVLFNFSFLLNFSFEVPNAKLLCHQSASLIALGISASTASIIVTGGTKGFLFLGILCLASIGGLLVFLVLVVDTLLPPRLSESRRSKFVAWRSSGPNVTRPNVPSNSDIVCENCGYIGHTIDRCFKIIGYPADFGKKKVGQGGKGKNVAYNSVGSSGPDTLTGSSGFTDEQLATLVSLIKENKVCSSPKGLSAQLMDKAQSSSVEPIVTVGVQV</sequence>
<evidence type="ECO:0000313" key="3">
    <source>
        <dbReference type="Proteomes" id="UP000245207"/>
    </source>
</evidence>
<accession>A0A2U1N291</accession>
<gene>
    <name evidence="2" type="ORF">CTI12_AA318090</name>
</gene>
<dbReference type="AlphaFoldDB" id="A0A2U1N291"/>
<keyword evidence="1" id="KW-0812">Transmembrane</keyword>